<name>A0ABN3RWM1_9ACTN</name>
<feature type="compositionally biased region" description="Low complexity" evidence="1">
    <location>
        <begin position="59"/>
        <end position="69"/>
    </location>
</feature>
<reference evidence="2 3" key="1">
    <citation type="journal article" date="2019" name="Int. J. Syst. Evol. Microbiol.">
        <title>The Global Catalogue of Microorganisms (GCM) 10K type strain sequencing project: providing services to taxonomists for standard genome sequencing and annotation.</title>
        <authorList>
            <consortium name="The Broad Institute Genomics Platform"/>
            <consortium name="The Broad Institute Genome Sequencing Center for Infectious Disease"/>
            <person name="Wu L."/>
            <person name="Ma J."/>
        </authorList>
    </citation>
    <scope>NUCLEOTIDE SEQUENCE [LARGE SCALE GENOMIC DNA]</scope>
    <source>
        <strain evidence="2 3">JCM 4524</strain>
    </source>
</reference>
<accession>A0ABN3RWM1</accession>
<comment type="caution">
    <text evidence="2">The sequence shown here is derived from an EMBL/GenBank/DDBJ whole genome shotgun (WGS) entry which is preliminary data.</text>
</comment>
<organism evidence="2 3">
    <name type="scientific">Streptomyces vastus</name>
    <dbReference type="NCBI Taxonomy" id="285451"/>
    <lineage>
        <taxon>Bacteria</taxon>
        <taxon>Bacillati</taxon>
        <taxon>Actinomycetota</taxon>
        <taxon>Actinomycetes</taxon>
        <taxon>Kitasatosporales</taxon>
        <taxon>Streptomycetaceae</taxon>
        <taxon>Streptomyces</taxon>
    </lineage>
</organism>
<evidence type="ECO:0000313" key="2">
    <source>
        <dbReference type="EMBL" id="GAA2662571.1"/>
    </source>
</evidence>
<proteinExistence type="predicted"/>
<sequence length="69" mass="6930">MVQGKFGFVEAKTARRLADLVGVEFGQRHVEGGVGLPVAALLGEGGQQRPGVELGTDEAAGAAAAPRSA</sequence>
<gene>
    <name evidence="2" type="ORF">GCM10010307_81760</name>
</gene>
<protein>
    <submittedName>
        <fullName evidence="2">Uncharacterized protein</fullName>
    </submittedName>
</protein>
<dbReference type="Proteomes" id="UP001500151">
    <property type="component" value="Unassembled WGS sequence"/>
</dbReference>
<feature type="region of interest" description="Disordered" evidence="1">
    <location>
        <begin position="47"/>
        <end position="69"/>
    </location>
</feature>
<evidence type="ECO:0000256" key="1">
    <source>
        <dbReference type="SAM" id="MobiDB-lite"/>
    </source>
</evidence>
<dbReference type="EMBL" id="BAAASJ010000122">
    <property type="protein sequence ID" value="GAA2662571.1"/>
    <property type="molecule type" value="Genomic_DNA"/>
</dbReference>
<keyword evidence="3" id="KW-1185">Reference proteome</keyword>
<evidence type="ECO:0000313" key="3">
    <source>
        <dbReference type="Proteomes" id="UP001500151"/>
    </source>
</evidence>